<evidence type="ECO:0000259" key="3">
    <source>
        <dbReference type="Pfam" id="PF16344"/>
    </source>
</evidence>
<dbReference type="InterPro" id="IPR012373">
    <property type="entry name" value="Ferrdict_sens_TM"/>
</dbReference>
<dbReference type="Pfam" id="PF16344">
    <property type="entry name" value="FecR_C"/>
    <property type="match status" value="1"/>
</dbReference>
<proteinExistence type="predicted"/>
<gene>
    <name evidence="4" type="ORF">H7U22_21105</name>
</gene>
<keyword evidence="5" id="KW-1185">Reference proteome</keyword>
<evidence type="ECO:0000256" key="1">
    <source>
        <dbReference type="SAM" id="Phobius"/>
    </source>
</evidence>
<organism evidence="4 5">
    <name type="scientific">Pedobacter fastidiosus</name>
    <dbReference type="NCBI Taxonomy" id="2765361"/>
    <lineage>
        <taxon>Bacteria</taxon>
        <taxon>Pseudomonadati</taxon>
        <taxon>Bacteroidota</taxon>
        <taxon>Sphingobacteriia</taxon>
        <taxon>Sphingobacteriales</taxon>
        <taxon>Sphingobacteriaceae</taxon>
        <taxon>Pedobacter</taxon>
    </lineage>
</organism>
<feature type="domain" description="FecR protein" evidence="2">
    <location>
        <begin position="163"/>
        <end position="258"/>
    </location>
</feature>
<dbReference type="PANTHER" id="PTHR30273:SF2">
    <property type="entry name" value="PROTEIN FECR"/>
    <property type="match status" value="1"/>
</dbReference>
<name>A0ABR7KYY9_9SPHI</name>
<dbReference type="Gene3D" id="2.60.120.1440">
    <property type="match status" value="1"/>
</dbReference>
<dbReference type="Gene3D" id="3.55.50.30">
    <property type="match status" value="1"/>
</dbReference>
<dbReference type="InterPro" id="IPR032508">
    <property type="entry name" value="FecR_C"/>
</dbReference>
<sequence length="373" mass="41907">MNEQQVAELIRKYNEGTLTPNEKTALDIWYLKFASESTAELSEDKENQMVAMLRFSLPLQHQKPSVKLWPRILAVAALLAIVVSVTFWALKDRASYPKYANDIKPGKTGATLTLSNGKKIRIADMKVGQVAVESGVKISKTADGIITYEVIANQNNLAGQMNTLETSVGEQAQVKLPDGTLVYLNSASYLKYPSSFANIPKRKVEFSGEGFFEVFKDKAHPFSVKTAGQVVEVLGTQFNINNYPYHSDIRTTLIEGSVNLSNEEKLFKILKPGQQASATRKGISVEEVETEYVIAWRKGYFMFNNETLEEIMSKLATWYNIKPIYNDPELKKKVFFGSMSRFENISKVLSVIERTGTARFEIKGNQIIISKNK</sequence>
<dbReference type="RefSeq" id="WP_187073345.1">
    <property type="nucleotide sequence ID" value="NZ_JACRYL010000030.1"/>
</dbReference>
<protein>
    <submittedName>
        <fullName evidence="4">DUF4974 domain-containing protein</fullName>
    </submittedName>
</protein>
<dbReference type="PANTHER" id="PTHR30273">
    <property type="entry name" value="PERIPLASMIC SIGNAL SENSOR AND SIGMA FACTOR ACTIVATOR FECR-RELATED"/>
    <property type="match status" value="1"/>
</dbReference>
<evidence type="ECO:0000313" key="4">
    <source>
        <dbReference type="EMBL" id="MBC6112928.1"/>
    </source>
</evidence>
<feature type="transmembrane region" description="Helical" evidence="1">
    <location>
        <begin position="68"/>
        <end position="90"/>
    </location>
</feature>
<dbReference type="Pfam" id="PF04773">
    <property type="entry name" value="FecR"/>
    <property type="match status" value="1"/>
</dbReference>
<keyword evidence="1" id="KW-0812">Transmembrane</keyword>
<dbReference type="Proteomes" id="UP000652755">
    <property type="component" value="Unassembled WGS sequence"/>
</dbReference>
<accession>A0ABR7KYY9</accession>
<reference evidence="4 5" key="1">
    <citation type="submission" date="2020-08" db="EMBL/GenBank/DDBJ databases">
        <authorList>
            <person name="Sun Q."/>
            <person name="Inoue M."/>
        </authorList>
    </citation>
    <scope>NUCLEOTIDE SEQUENCE [LARGE SCALE GENOMIC DNA]</scope>
    <source>
        <strain evidence="4 5">CCM 8938</strain>
    </source>
</reference>
<evidence type="ECO:0000313" key="5">
    <source>
        <dbReference type="Proteomes" id="UP000652755"/>
    </source>
</evidence>
<keyword evidence="1" id="KW-1133">Transmembrane helix</keyword>
<dbReference type="EMBL" id="JACRYL010000030">
    <property type="protein sequence ID" value="MBC6112928.1"/>
    <property type="molecule type" value="Genomic_DNA"/>
</dbReference>
<keyword evidence="1" id="KW-0472">Membrane</keyword>
<dbReference type="InterPro" id="IPR006860">
    <property type="entry name" value="FecR"/>
</dbReference>
<comment type="caution">
    <text evidence="4">The sequence shown here is derived from an EMBL/GenBank/DDBJ whole genome shotgun (WGS) entry which is preliminary data.</text>
</comment>
<feature type="domain" description="Protein FecR C-terminal" evidence="3">
    <location>
        <begin position="300"/>
        <end position="369"/>
    </location>
</feature>
<dbReference type="PIRSF" id="PIRSF018266">
    <property type="entry name" value="FecR"/>
    <property type="match status" value="1"/>
</dbReference>
<evidence type="ECO:0000259" key="2">
    <source>
        <dbReference type="Pfam" id="PF04773"/>
    </source>
</evidence>